<evidence type="ECO:0000313" key="1">
    <source>
        <dbReference type="EnsemblMetazoa" id="XP_028516902.1"/>
    </source>
</evidence>
<keyword evidence="2" id="KW-1185">Reference proteome</keyword>
<proteinExistence type="predicted"/>
<name>A0A913YQW1_EXADI</name>
<dbReference type="RefSeq" id="XP_028516902.1">
    <property type="nucleotide sequence ID" value="XM_028661101.1"/>
</dbReference>
<dbReference type="GeneID" id="114575695"/>
<protein>
    <submittedName>
        <fullName evidence="1">Uncharacterized protein</fullName>
    </submittedName>
</protein>
<dbReference type="KEGG" id="epa:114575695"/>
<sequence>MEGASRNVADFYNNVAALGEFSKCMDPQFKDIKNWELFAFGLDVPADVIRICKLYSEYSPTIRLFQYLSLTHPNMTVSDLKAVLTRNKQRARFDLYRLLKGTIKP</sequence>
<dbReference type="Gene3D" id="1.10.533.10">
    <property type="entry name" value="Death Domain, Fas"/>
    <property type="match status" value="1"/>
</dbReference>
<evidence type="ECO:0000313" key="2">
    <source>
        <dbReference type="Proteomes" id="UP000887567"/>
    </source>
</evidence>
<accession>A0A913YQW1</accession>
<reference evidence="1" key="1">
    <citation type="submission" date="2022-11" db="UniProtKB">
        <authorList>
            <consortium name="EnsemblMetazoa"/>
        </authorList>
    </citation>
    <scope>IDENTIFICATION</scope>
</reference>
<dbReference type="OrthoDB" id="5979522at2759"/>
<dbReference type="SUPFAM" id="SSF47986">
    <property type="entry name" value="DEATH domain"/>
    <property type="match status" value="1"/>
</dbReference>
<dbReference type="EnsemblMetazoa" id="XM_028661101.1">
    <property type="protein sequence ID" value="XP_028516902.1"/>
    <property type="gene ID" value="LOC114575695"/>
</dbReference>
<organism evidence="1 2">
    <name type="scientific">Exaiptasia diaphana</name>
    <name type="common">Tropical sea anemone</name>
    <name type="synonym">Aiptasia pulchella</name>
    <dbReference type="NCBI Taxonomy" id="2652724"/>
    <lineage>
        <taxon>Eukaryota</taxon>
        <taxon>Metazoa</taxon>
        <taxon>Cnidaria</taxon>
        <taxon>Anthozoa</taxon>
        <taxon>Hexacorallia</taxon>
        <taxon>Actiniaria</taxon>
        <taxon>Aiptasiidae</taxon>
        <taxon>Exaiptasia</taxon>
    </lineage>
</organism>
<dbReference type="AlphaFoldDB" id="A0A913YQW1"/>
<dbReference type="Proteomes" id="UP000887567">
    <property type="component" value="Unplaced"/>
</dbReference>
<dbReference type="InterPro" id="IPR011029">
    <property type="entry name" value="DEATH-like_dom_sf"/>
</dbReference>